<name>A0A1I6JT09_9SPHN</name>
<dbReference type="Pfam" id="PF20333">
    <property type="entry name" value="DUF6628"/>
    <property type="match status" value="1"/>
</dbReference>
<protein>
    <submittedName>
        <fullName evidence="1">Uncharacterized protein</fullName>
    </submittedName>
</protein>
<dbReference type="RefSeq" id="WP_093311032.1">
    <property type="nucleotide sequence ID" value="NZ_FOZG01000001.1"/>
</dbReference>
<gene>
    <name evidence="1" type="ORF">SAMN05192580_0812</name>
</gene>
<dbReference type="OrthoDB" id="7410293at2"/>
<organism evidence="1 2">
    <name type="scientific">Sphingomonas jatrophae</name>
    <dbReference type="NCBI Taxonomy" id="1166337"/>
    <lineage>
        <taxon>Bacteria</taxon>
        <taxon>Pseudomonadati</taxon>
        <taxon>Pseudomonadota</taxon>
        <taxon>Alphaproteobacteria</taxon>
        <taxon>Sphingomonadales</taxon>
        <taxon>Sphingomonadaceae</taxon>
        <taxon>Sphingomonas</taxon>
    </lineage>
</organism>
<evidence type="ECO:0000313" key="2">
    <source>
        <dbReference type="Proteomes" id="UP000198824"/>
    </source>
</evidence>
<sequence length="143" mass="14869">MSSPSADHGTLVPHPLPEKPAARLLLFAVRRMAAGGLNDAQAAHAMMTGFGLGFRRPLVLLRALMLEISRAAERRLVLAPCCCPRTTGDEAALLEAVRLSAVESSQVAHAAMAKLLAIRCATGAYSAALALAAACEDLGRPVA</sequence>
<dbReference type="EMBL" id="FOZG01000001">
    <property type="protein sequence ID" value="SFR82092.1"/>
    <property type="molecule type" value="Genomic_DNA"/>
</dbReference>
<dbReference type="Proteomes" id="UP000198824">
    <property type="component" value="Unassembled WGS sequence"/>
</dbReference>
<reference evidence="1 2" key="1">
    <citation type="submission" date="2016-10" db="EMBL/GenBank/DDBJ databases">
        <authorList>
            <person name="de Groot N.N."/>
        </authorList>
    </citation>
    <scope>NUCLEOTIDE SEQUENCE [LARGE SCALE GENOMIC DNA]</scope>
    <source>
        <strain evidence="1 2">S5-249</strain>
    </source>
</reference>
<dbReference type="AlphaFoldDB" id="A0A1I6JT09"/>
<proteinExistence type="predicted"/>
<keyword evidence="2" id="KW-1185">Reference proteome</keyword>
<dbReference type="InterPro" id="IPR046736">
    <property type="entry name" value="DUF6628"/>
</dbReference>
<evidence type="ECO:0000313" key="1">
    <source>
        <dbReference type="EMBL" id="SFR82092.1"/>
    </source>
</evidence>
<accession>A0A1I6JT09</accession>
<dbReference type="STRING" id="1166337.SAMN05192580_0812"/>